<dbReference type="Proteomes" id="UP000041254">
    <property type="component" value="Unassembled WGS sequence"/>
</dbReference>
<reference evidence="1 2" key="1">
    <citation type="submission" date="2014-11" db="EMBL/GenBank/DDBJ databases">
        <authorList>
            <person name="Zhu J."/>
            <person name="Qi W."/>
            <person name="Song R."/>
        </authorList>
    </citation>
    <scope>NUCLEOTIDE SEQUENCE [LARGE SCALE GENOMIC DNA]</scope>
</reference>
<evidence type="ECO:0000313" key="2">
    <source>
        <dbReference type="Proteomes" id="UP000041254"/>
    </source>
</evidence>
<name>A0A0G4FUR7_VITBC</name>
<evidence type="ECO:0000313" key="1">
    <source>
        <dbReference type="EMBL" id="CEM18470.1"/>
    </source>
</evidence>
<keyword evidence="2" id="KW-1185">Reference proteome</keyword>
<dbReference type="VEuPathDB" id="CryptoDB:Vbra_21707"/>
<proteinExistence type="predicted"/>
<sequence length="100" mass="10889">MSAEAETLGQGGEMAAFQQQMSLVQLQLDHVASSITAAHKMTAAAMGAIDNAHRTILLQMNAAEKATQQPEKLCELCAKMASDKEDYFCLAREELETDKE</sequence>
<gene>
    <name evidence="1" type="ORF">Vbra_21707</name>
</gene>
<dbReference type="EMBL" id="CDMY01000500">
    <property type="protein sequence ID" value="CEM18470.1"/>
    <property type="molecule type" value="Genomic_DNA"/>
</dbReference>
<protein>
    <submittedName>
        <fullName evidence="1">Uncharacterized protein</fullName>
    </submittedName>
</protein>
<dbReference type="InParanoid" id="A0A0G4FUR7"/>
<accession>A0A0G4FUR7</accession>
<organism evidence="1 2">
    <name type="scientific">Vitrella brassicaformis (strain CCMP3155)</name>
    <dbReference type="NCBI Taxonomy" id="1169540"/>
    <lineage>
        <taxon>Eukaryota</taxon>
        <taxon>Sar</taxon>
        <taxon>Alveolata</taxon>
        <taxon>Colpodellida</taxon>
        <taxon>Vitrellaceae</taxon>
        <taxon>Vitrella</taxon>
    </lineage>
</organism>
<dbReference type="AlphaFoldDB" id="A0A0G4FUR7"/>